<dbReference type="GeneID" id="101240406"/>
<gene>
    <name evidence="3" type="primary">LOC101240406</name>
</gene>
<keyword evidence="2" id="KW-1185">Reference proteome</keyword>
<dbReference type="InterPro" id="IPR019516">
    <property type="entry name" value="Glomulin/ALF4"/>
</dbReference>
<protein>
    <submittedName>
        <fullName evidence="3">Glomulin isoform X4</fullName>
    </submittedName>
</protein>
<evidence type="ECO:0000313" key="3">
    <source>
        <dbReference type="RefSeq" id="XP_065647393.1"/>
    </source>
</evidence>
<keyword evidence="1" id="KW-0812">Transmembrane</keyword>
<dbReference type="PANTHER" id="PTHR15430">
    <property type="entry name" value="GLOMULIN"/>
    <property type="match status" value="1"/>
</dbReference>
<dbReference type="RefSeq" id="XP_065647393.1">
    <property type="nucleotide sequence ID" value="XM_065791321.1"/>
</dbReference>
<reference evidence="3" key="2">
    <citation type="submission" date="2025-08" db="UniProtKB">
        <authorList>
            <consortium name="RefSeq"/>
        </authorList>
    </citation>
    <scope>IDENTIFICATION</scope>
</reference>
<dbReference type="PANTHER" id="PTHR15430:SF1">
    <property type="entry name" value="GLOMULIN"/>
    <property type="match status" value="1"/>
</dbReference>
<name>A0ABM4BEK7_HYDVU</name>
<organism evidence="2 3">
    <name type="scientific">Hydra vulgaris</name>
    <name type="common">Hydra</name>
    <name type="synonym">Hydra attenuata</name>
    <dbReference type="NCBI Taxonomy" id="6087"/>
    <lineage>
        <taxon>Eukaryota</taxon>
        <taxon>Metazoa</taxon>
        <taxon>Cnidaria</taxon>
        <taxon>Hydrozoa</taxon>
        <taxon>Hydroidolina</taxon>
        <taxon>Anthoathecata</taxon>
        <taxon>Aplanulata</taxon>
        <taxon>Hydridae</taxon>
        <taxon>Hydra</taxon>
    </lineage>
</organism>
<keyword evidence="1" id="KW-0472">Membrane</keyword>
<keyword evidence="1" id="KW-1133">Transmembrane helix</keyword>
<evidence type="ECO:0000313" key="2">
    <source>
        <dbReference type="Proteomes" id="UP001652625"/>
    </source>
</evidence>
<dbReference type="Proteomes" id="UP001652625">
    <property type="component" value="Chromosome 02"/>
</dbReference>
<evidence type="ECO:0000256" key="1">
    <source>
        <dbReference type="SAM" id="Phobius"/>
    </source>
</evidence>
<feature type="transmembrane region" description="Helical" evidence="1">
    <location>
        <begin position="287"/>
        <end position="312"/>
    </location>
</feature>
<accession>A0ABM4BEK7</accession>
<reference evidence="2" key="1">
    <citation type="submission" date="2025-05" db="UniProtKB">
        <authorList>
            <consortium name="RefSeq"/>
        </authorList>
    </citation>
    <scope>NUCLEOTIDE SEQUENCE [LARGE SCALE GENOMIC DNA]</scope>
</reference>
<feature type="transmembrane region" description="Helical" evidence="1">
    <location>
        <begin position="332"/>
        <end position="349"/>
    </location>
</feature>
<proteinExistence type="predicted"/>
<sequence>MIKNDKILVQCKQLLEDRNMTELLKILSYDENREFVVVSGWELIGLLCKQIGYDSNDQNSFNCIKLLQKVCSAKEIILGLDLENCYSENAFLVVITVYTDAFLKLQRGQTVHLKNICKNIVEHLDQLLQNSKNISLKNYQLKANNASNLNQILLVVKKYERFCFSLKDFVLKITEKLIHEKYDDLESYLFEKSIKQNGWSAYDTEACRNILCEFVFKVLEQLIECLPLLKHPSMIEIKSCFTVFVDSVLKIKRITDMFGFYASMKFDISNALCKAESSNKIFIYNNLGFTLFLYLIYIHGLVFQEIPLVYRIESVLLTVMPHLNMMIKRPDAVSFEIGMGFYFVMVWGVNKSRREKAKEAFEELLQKFNARSKFALISHVYESSHHAGMEALCISLMNNLLMTEYPDFEQCQNISSLALKYIEFVGGETHILLDSDRLLAGLNFLRFWFLKDPLHVNKTGIWSKTGEIEKCLNILQHGIDISRHEFEEVIKNGLSKADIEKLQAVSKMISGGTSLNSMEDTEKIATIKKAVCLLELMASIVARIREIAYN</sequence>